<dbReference type="EMBL" id="JAAVJD010000426">
    <property type="protein sequence ID" value="NJQ08787.1"/>
    <property type="molecule type" value="Genomic_DNA"/>
</dbReference>
<dbReference type="InterPro" id="IPR008984">
    <property type="entry name" value="SMAD_FHA_dom_sf"/>
</dbReference>
<feature type="region of interest" description="Disordered" evidence="2">
    <location>
        <begin position="189"/>
        <end position="220"/>
    </location>
</feature>
<dbReference type="AlphaFoldDB" id="A0A7X6D5Z9"/>
<accession>A0A7X6D5Z9</accession>
<evidence type="ECO:0000256" key="1">
    <source>
        <dbReference type="ARBA" id="ARBA00022553"/>
    </source>
</evidence>
<evidence type="ECO:0000259" key="3">
    <source>
        <dbReference type="PROSITE" id="PS50006"/>
    </source>
</evidence>
<dbReference type="SMART" id="SM00240">
    <property type="entry name" value="FHA"/>
    <property type="match status" value="1"/>
</dbReference>
<dbReference type="Pfam" id="PF00498">
    <property type="entry name" value="FHA"/>
    <property type="match status" value="1"/>
</dbReference>
<organism evidence="4 5">
    <name type="scientific">Streptomyces lonarensis</name>
    <dbReference type="NCBI Taxonomy" id="700599"/>
    <lineage>
        <taxon>Bacteria</taxon>
        <taxon>Bacillati</taxon>
        <taxon>Actinomycetota</taxon>
        <taxon>Actinomycetes</taxon>
        <taxon>Kitasatosporales</taxon>
        <taxon>Streptomycetaceae</taxon>
        <taxon>Streptomyces</taxon>
    </lineage>
</organism>
<dbReference type="Proteomes" id="UP000578686">
    <property type="component" value="Unassembled WGS sequence"/>
</dbReference>
<dbReference type="Gene3D" id="2.60.200.20">
    <property type="match status" value="1"/>
</dbReference>
<dbReference type="PANTHER" id="PTHR23308">
    <property type="entry name" value="NUCLEAR INHIBITOR OF PROTEIN PHOSPHATASE-1"/>
    <property type="match status" value="1"/>
</dbReference>
<gene>
    <name evidence="4" type="ORF">HCN56_25265</name>
</gene>
<protein>
    <submittedName>
        <fullName evidence="4">FHA domain-containing protein</fullName>
    </submittedName>
</protein>
<dbReference type="CDD" id="cd00060">
    <property type="entry name" value="FHA"/>
    <property type="match status" value="1"/>
</dbReference>
<dbReference type="InterPro" id="IPR050923">
    <property type="entry name" value="Cell_Proc_Reg/RNA_Proc"/>
</dbReference>
<dbReference type="InterPro" id="IPR000253">
    <property type="entry name" value="FHA_dom"/>
</dbReference>
<evidence type="ECO:0000313" key="5">
    <source>
        <dbReference type="Proteomes" id="UP000578686"/>
    </source>
</evidence>
<evidence type="ECO:0000256" key="2">
    <source>
        <dbReference type="SAM" id="MobiDB-lite"/>
    </source>
</evidence>
<dbReference type="RefSeq" id="WP_167974935.1">
    <property type="nucleotide sequence ID" value="NZ_JAAVJD010000426.1"/>
</dbReference>
<feature type="non-terminal residue" evidence="4">
    <location>
        <position position="220"/>
    </location>
</feature>
<proteinExistence type="predicted"/>
<dbReference type="PROSITE" id="PS50006">
    <property type="entry name" value="FHA_DOMAIN"/>
    <property type="match status" value="1"/>
</dbReference>
<dbReference type="SUPFAM" id="SSF49879">
    <property type="entry name" value="SMAD/FHA domain"/>
    <property type="match status" value="1"/>
</dbReference>
<comment type="caution">
    <text evidence="4">The sequence shown here is derived from an EMBL/GenBank/DDBJ whole genome shotgun (WGS) entry which is preliminary data.</text>
</comment>
<feature type="domain" description="FHA" evidence="3">
    <location>
        <begin position="113"/>
        <end position="163"/>
    </location>
</feature>
<keyword evidence="5" id="KW-1185">Reference proteome</keyword>
<sequence>MQLRVTVLGPQGRGQAATADATVSAPPDTPLAAVLAALSETVSPGAGAPSAVFCGAERLEPEQALLGVPPLVDGVVLALRRPVEAGTEGTSSRLLVVAGPDAGGVHLLRGGEILIGRSAQAEIPLDDPDVSRRHCVVTVAPDGSLTVRDCGSTNGTTVDGAPVGERPVLLPEGAELRAGETVLRVTGAGTAPAPRAAAVAPPERSGGLPLPGARAAADSA</sequence>
<name>A0A7X6D5Z9_9ACTN</name>
<reference evidence="4 5" key="1">
    <citation type="submission" date="2020-03" db="EMBL/GenBank/DDBJ databases">
        <title>Draft genome of Streptomyces sp. ventii, isolated from the Axial Seamount in the Pacific Ocean, and resequencing of the two type strains Streptomyces lonarensis strain NCL 716 and Streptomyces bohaiensis strain 11A07.</title>
        <authorList>
            <person name="Loughran R.M."/>
            <person name="Pfannmuller K.M."/>
            <person name="Wasson B.J."/>
            <person name="Deadmond M.C."/>
            <person name="Paddock B.E."/>
            <person name="Koyack M.J."/>
            <person name="Gallegos D.A."/>
            <person name="Mitchell E.A."/>
            <person name="Ushijima B."/>
            <person name="Saw J.H."/>
            <person name="Mcphail K.L."/>
            <person name="Videau P."/>
        </authorList>
    </citation>
    <scope>NUCLEOTIDE SEQUENCE [LARGE SCALE GENOMIC DNA]</scope>
    <source>
        <strain evidence="4 5">NCL716</strain>
    </source>
</reference>
<evidence type="ECO:0000313" key="4">
    <source>
        <dbReference type="EMBL" id="NJQ08787.1"/>
    </source>
</evidence>
<keyword evidence="1" id="KW-0597">Phosphoprotein</keyword>